<protein>
    <submittedName>
        <fullName evidence="1">Uncharacterized protein</fullName>
    </submittedName>
</protein>
<dbReference type="EMBL" id="JAEKNR010000064">
    <property type="protein sequence ID" value="MBJ7597509.1"/>
    <property type="molecule type" value="Genomic_DNA"/>
</dbReference>
<proteinExistence type="predicted"/>
<gene>
    <name evidence="1" type="ORF">JF922_05415</name>
</gene>
<name>A0A934K261_9BACT</name>
<dbReference type="Proteomes" id="UP000612893">
    <property type="component" value="Unassembled WGS sequence"/>
</dbReference>
<comment type="caution">
    <text evidence="1">The sequence shown here is derived from an EMBL/GenBank/DDBJ whole genome shotgun (WGS) entry which is preliminary data.</text>
</comment>
<accession>A0A934K261</accession>
<evidence type="ECO:0000313" key="1">
    <source>
        <dbReference type="EMBL" id="MBJ7597509.1"/>
    </source>
</evidence>
<reference evidence="1" key="1">
    <citation type="submission" date="2020-10" db="EMBL/GenBank/DDBJ databases">
        <title>Ca. Dormibacterota MAGs.</title>
        <authorList>
            <person name="Montgomery K."/>
        </authorList>
    </citation>
    <scope>NUCLEOTIDE SEQUENCE [LARGE SCALE GENOMIC DNA]</scope>
    <source>
        <strain evidence="1">SC8812_S17_10</strain>
    </source>
</reference>
<keyword evidence="2" id="KW-1185">Reference proteome</keyword>
<dbReference type="AlphaFoldDB" id="A0A934K261"/>
<dbReference type="RefSeq" id="WP_338199794.1">
    <property type="nucleotide sequence ID" value="NZ_JAEKNR010000064.1"/>
</dbReference>
<organism evidence="1 2">
    <name type="scientific">Candidatus Nephthysia bennettiae</name>
    <dbReference type="NCBI Taxonomy" id="3127016"/>
    <lineage>
        <taxon>Bacteria</taxon>
        <taxon>Bacillati</taxon>
        <taxon>Candidatus Dormiibacterota</taxon>
        <taxon>Candidatus Dormibacteria</taxon>
        <taxon>Candidatus Dormibacterales</taxon>
        <taxon>Candidatus Dormibacteraceae</taxon>
        <taxon>Candidatus Nephthysia</taxon>
    </lineage>
</organism>
<evidence type="ECO:0000313" key="2">
    <source>
        <dbReference type="Proteomes" id="UP000612893"/>
    </source>
</evidence>
<sequence length="181" mass="18574">MSVFPQPAFPRFFLSAVGATGAEVATQGTTLVSGFEMYATHTEGRFTGTASGEGPSGLSGAWSIVVDHTPLDPCVSASLQPCAQVTNGTFTLAVTSPSLQLITGTFDAQGPGVDGITLLDSGPNCTTQLFRIRDGLSNVGSGGQATGTGSFVGYLWHHRTGIFGSCVTYSATVQGTVILNF</sequence>